<feature type="compositionally biased region" description="Acidic residues" evidence="1">
    <location>
        <begin position="1"/>
        <end position="18"/>
    </location>
</feature>
<sequence length="88" mass="9552">MDEYDEIVADSEGDDEDMLIPGPAKSTRNSAITTTSASVSANISSISEFTPDQTTPPVTLSQTFPRDPGPNQDLYLELRHINLLLPMA</sequence>
<evidence type="ECO:0000313" key="2">
    <source>
        <dbReference type="EMBL" id="KAF5382925.1"/>
    </source>
</evidence>
<dbReference type="Proteomes" id="UP000518752">
    <property type="component" value="Unassembled WGS sequence"/>
</dbReference>
<gene>
    <name evidence="2" type="ORF">D9757_006307</name>
</gene>
<keyword evidence="3" id="KW-1185">Reference proteome</keyword>
<feature type="region of interest" description="Disordered" evidence="1">
    <location>
        <begin position="47"/>
        <end position="70"/>
    </location>
</feature>
<organism evidence="2 3">
    <name type="scientific">Collybiopsis confluens</name>
    <dbReference type="NCBI Taxonomy" id="2823264"/>
    <lineage>
        <taxon>Eukaryota</taxon>
        <taxon>Fungi</taxon>
        <taxon>Dikarya</taxon>
        <taxon>Basidiomycota</taxon>
        <taxon>Agaricomycotina</taxon>
        <taxon>Agaricomycetes</taxon>
        <taxon>Agaricomycetidae</taxon>
        <taxon>Agaricales</taxon>
        <taxon>Marasmiineae</taxon>
        <taxon>Omphalotaceae</taxon>
        <taxon>Collybiopsis</taxon>
    </lineage>
</organism>
<proteinExistence type="predicted"/>
<comment type="caution">
    <text evidence="2">The sequence shown here is derived from an EMBL/GenBank/DDBJ whole genome shotgun (WGS) entry which is preliminary data.</text>
</comment>
<name>A0A8H5M6D2_9AGAR</name>
<evidence type="ECO:0000313" key="3">
    <source>
        <dbReference type="Proteomes" id="UP000518752"/>
    </source>
</evidence>
<feature type="compositionally biased region" description="Polar residues" evidence="1">
    <location>
        <begin position="48"/>
        <end position="64"/>
    </location>
</feature>
<dbReference type="AlphaFoldDB" id="A0A8H5M6D2"/>
<evidence type="ECO:0000256" key="1">
    <source>
        <dbReference type="SAM" id="MobiDB-lite"/>
    </source>
</evidence>
<accession>A0A8H5M6D2</accession>
<protein>
    <submittedName>
        <fullName evidence="2">Uncharacterized protein</fullName>
    </submittedName>
</protein>
<reference evidence="2 3" key="1">
    <citation type="journal article" date="2020" name="ISME J.">
        <title>Uncovering the hidden diversity of litter-decomposition mechanisms in mushroom-forming fungi.</title>
        <authorList>
            <person name="Floudas D."/>
            <person name="Bentzer J."/>
            <person name="Ahren D."/>
            <person name="Johansson T."/>
            <person name="Persson P."/>
            <person name="Tunlid A."/>
        </authorList>
    </citation>
    <scope>NUCLEOTIDE SEQUENCE [LARGE SCALE GENOMIC DNA]</scope>
    <source>
        <strain evidence="2 3">CBS 406.79</strain>
    </source>
</reference>
<dbReference type="EMBL" id="JAACJN010000049">
    <property type="protein sequence ID" value="KAF5382925.1"/>
    <property type="molecule type" value="Genomic_DNA"/>
</dbReference>
<feature type="region of interest" description="Disordered" evidence="1">
    <location>
        <begin position="1"/>
        <end position="32"/>
    </location>
</feature>